<comment type="caution">
    <text evidence="1">The sequence shown here is derived from an EMBL/GenBank/DDBJ whole genome shotgun (WGS) entry which is preliminary data.</text>
</comment>
<keyword evidence="2" id="KW-1185">Reference proteome</keyword>
<accession>A0A225VPF9</accession>
<dbReference type="Proteomes" id="UP000198211">
    <property type="component" value="Unassembled WGS sequence"/>
</dbReference>
<dbReference type="EMBL" id="NBNE01003724">
    <property type="protein sequence ID" value="OWZ06994.1"/>
    <property type="molecule type" value="Genomic_DNA"/>
</dbReference>
<gene>
    <name evidence="1" type="ORF">PHMEG_00020671</name>
</gene>
<evidence type="ECO:0008006" key="3">
    <source>
        <dbReference type="Google" id="ProtNLM"/>
    </source>
</evidence>
<proteinExistence type="predicted"/>
<dbReference type="OrthoDB" id="116498at2759"/>
<protein>
    <recommendedName>
        <fullName evidence="3">MULE transposase domain-containing protein</fullName>
    </recommendedName>
</protein>
<evidence type="ECO:0000313" key="1">
    <source>
        <dbReference type="EMBL" id="OWZ06994.1"/>
    </source>
</evidence>
<dbReference type="AlphaFoldDB" id="A0A225VPF9"/>
<evidence type="ECO:0000313" key="2">
    <source>
        <dbReference type="Proteomes" id="UP000198211"/>
    </source>
</evidence>
<reference evidence="2" key="1">
    <citation type="submission" date="2017-03" db="EMBL/GenBank/DDBJ databases">
        <title>Phytopthora megakarya and P. palmivora, two closely related causual agents of cacao black pod achieved similar genome size and gene model numbers by different mechanisms.</title>
        <authorList>
            <person name="Ali S."/>
            <person name="Shao J."/>
            <person name="Larry D.J."/>
            <person name="Kronmiller B."/>
            <person name="Shen D."/>
            <person name="Strem M.D."/>
            <person name="Melnick R.L."/>
            <person name="Guiltinan M.J."/>
            <person name="Tyler B.M."/>
            <person name="Meinhardt L.W."/>
            <person name="Bailey B.A."/>
        </authorList>
    </citation>
    <scope>NUCLEOTIDE SEQUENCE [LARGE SCALE GENOMIC DNA]</scope>
    <source>
        <strain evidence="2">zdho120</strain>
    </source>
</reference>
<sequence>MNLHKMRYIVYKCNSSACASIANETSKCHWFLKVLTCQESNQSHIYQSKHHLSCVHSPKMDISLGMSRFIKDKAANGEMPARVMNDMVKTFKIQKADPKVLLPRVQVRVRNFRKNVLNDNDFVEDMEKLVQQNMYHPNLGDNVAFAFGYAVDGDGDPQLGKGTEENPLVVGFGTKTTIRRLQHAAYYMTHLDATFKLNTKGFPVIAIGISDMWRQFHLISMFNLEAAIQGTLNMYLLITGDVTFISYVMMDADSAQRNAFDSIALQYFTVDHAPKFMMCFFHVMKNVRKHTASLSKAKQQSVYRHVYSIHYARDSVEIQSRIQTAIREWKADSELDQFCGYFVKQWITSPYKHWQCAESPMGMAKTNNPIENFNGKFKQQHTQRRLLRLNSKNLQQIRILNPRHNRASDGLFIQIFNSAVAERGSNWALAYIL</sequence>
<organism evidence="1 2">
    <name type="scientific">Phytophthora megakarya</name>
    <dbReference type="NCBI Taxonomy" id="4795"/>
    <lineage>
        <taxon>Eukaryota</taxon>
        <taxon>Sar</taxon>
        <taxon>Stramenopiles</taxon>
        <taxon>Oomycota</taxon>
        <taxon>Peronosporomycetes</taxon>
        <taxon>Peronosporales</taxon>
        <taxon>Peronosporaceae</taxon>
        <taxon>Phytophthora</taxon>
    </lineage>
</organism>
<name>A0A225VPF9_9STRA</name>